<organism evidence="2 3">
    <name type="scientific">Kutzneria buriramensis</name>
    <dbReference type="NCBI Taxonomy" id="1045776"/>
    <lineage>
        <taxon>Bacteria</taxon>
        <taxon>Bacillati</taxon>
        <taxon>Actinomycetota</taxon>
        <taxon>Actinomycetes</taxon>
        <taxon>Pseudonocardiales</taxon>
        <taxon>Pseudonocardiaceae</taxon>
        <taxon>Kutzneria</taxon>
    </lineage>
</organism>
<dbReference type="Pfam" id="PF14099">
    <property type="entry name" value="Polysacc_lyase"/>
    <property type="match status" value="1"/>
</dbReference>
<reference evidence="2 3" key="1">
    <citation type="submission" date="2018-08" db="EMBL/GenBank/DDBJ databases">
        <title>Genomic Encyclopedia of Archaeal and Bacterial Type Strains, Phase II (KMG-II): from individual species to whole genera.</title>
        <authorList>
            <person name="Goeker M."/>
        </authorList>
    </citation>
    <scope>NUCLEOTIDE SEQUENCE [LARGE SCALE GENOMIC DNA]</scope>
    <source>
        <strain evidence="2 3">DSM 45791</strain>
    </source>
</reference>
<dbReference type="EMBL" id="QUNO01000006">
    <property type="protein sequence ID" value="REH47298.1"/>
    <property type="molecule type" value="Genomic_DNA"/>
</dbReference>
<name>A0A3E0HLM6_9PSEU</name>
<dbReference type="RefSeq" id="WP_116175908.1">
    <property type="nucleotide sequence ID" value="NZ_CP144375.1"/>
</dbReference>
<feature type="signal peptide" evidence="1">
    <location>
        <begin position="1"/>
        <end position="23"/>
    </location>
</feature>
<dbReference type="AlphaFoldDB" id="A0A3E0HLM6"/>
<protein>
    <submittedName>
        <fullName evidence="2">Polysaccharide lyase-like protein</fullName>
    </submittedName>
</protein>
<dbReference type="OrthoDB" id="5699564at2"/>
<sequence>MIRATVAAMVVGLTAALSAPAAAAPQAALIWQADPSRGTSVFEGVETAPGTVSVVDDPTGRYGQSYRFQTNTNNGTKSRCESRGLRLPDGTVYKLDDSKAGQTFYVGWRSFWNPMPDKAGAWVALYQLHLDGAPTGGVGAGPFVLRTLGDGQLHFQLVSPDGSSRHIWNAPLKLNAWNTFVIGFKLSRSNSVGWVQFWYNGVQQTFTNGSTQYPGATLMGNHVNNKWGVYRSGVNSGVADAYLNSAKFGTTYQSVAP</sequence>
<proteinExistence type="predicted"/>
<dbReference type="InterPro" id="IPR025975">
    <property type="entry name" value="Polysacc_lyase"/>
</dbReference>
<dbReference type="Proteomes" id="UP000256269">
    <property type="component" value="Unassembled WGS sequence"/>
</dbReference>
<keyword evidence="1" id="KW-0732">Signal</keyword>
<evidence type="ECO:0000313" key="2">
    <source>
        <dbReference type="EMBL" id="REH47298.1"/>
    </source>
</evidence>
<dbReference type="GO" id="GO:0016829">
    <property type="term" value="F:lyase activity"/>
    <property type="evidence" value="ECO:0007669"/>
    <property type="project" value="UniProtKB-KW"/>
</dbReference>
<accession>A0A3E0HLM6</accession>
<evidence type="ECO:0000313" key="3">
    <source>
        <dbReference type="Proteomes" id="UP000256269"/>
    </source>
</evidence>
<evidence type="ECO:0000256" key="1">
    <source>
        <dbReference type="SAM" id="SignalP"/>
    </source>
</evidence>
<gene>
    <name evidence="2" type="ORF">BCF44_106463</name>
</gene>
<feature type="chain" id="PRO_5017736892" evidence="1">
    <location>
        <begin position="24"/>
        <end position="257"/>
    </location>
</feature>
<keyword evidence="2" id="KW-0456">Lyase</keyword>
<comment type="caution">
    <text evidence="2">The sequence shown here is derived from an EMBL/GenBank/DDBJ whole genome shotgun (WGS) entry which is preliminary data.</text>
</comment>
<dbReference type="Gene3D" id="2.60.120.200">
    <property type="match status" value="1"/>
</dbReference>
<keyword evidence="3" id="KW-1185">Reference proteome</keyword>